<reference evidence="4 6" key="2">
    <citation type="journal article" date="2013" name="Nature">
        <title>Insights into bilaterian evolution from three spiralian genomes.</title>
        <authorList>
            <person name="Simakov O."/>
            <person name="Marletaz F."/>
            <person name="Cho S.J."/>
            <person name="Edsinger-Gonzales E."/>
            <person name="Havlak P."/>
            <person name="Hellsten U."/>
            <person name="Kuo D.H."/>
            <person name="Larsson T."/>
            <person name="Lv J."/>
            <person name="Arendt D."/>
            <person name="Savage R."/>
            <person name="Osoegawa K."/>
            <person name="de Jong P."/>
            <person name="Grimwood J."/>
            <person name="Chapman J.A."/>
            <person name="Shapiro H."/>
            <person name="Aerts A."/>
            <person name="Otillar R.P."/>
            <person name="Terry A.Y."/>
            <person name="Boore J.L."/>
            <person name="Grigoriev I.V."/>
            <person name="Lindberg D.R."/>
            <person name="Seaver E.C."/>
            <person name="Weisblat D.A."/>
            <person name="Putnam N.H."/>
            <person name="Rokhsar D.S."/>
        </authorList>
    </citation>
    <scope>NUCLEOTIDE SEQUENCE</scope>
</reference>
<keyword evidence="3" id="KW-0732">Signal</keyword>
<evidence type="ECO:0008006" key="7">
    <source>
        <dbReference type="Google" id="ProtNLM"/>
    </source>
</evidence>
<dbReference type="CTD" id="20209125"/>
<keyword evidence="2" id="KW-0472">Membrane</keyword>
<dbReference type="RefSeq" id="XP_009011452.1">
    <property type="nucleotide sequence ID" value="XM_009013204.1"/>
</dbReference>
<gene>
    <name evidence="5" type="primary">20209125</name>
    <name evidence="4" type="ORF">HELRODRAFT_183612</name>
</gene>
<feature type="transmembrane region" description="Helical" evidence="2">
    <location>
        <begin position="399"/>
        <end position="420"/>
    </location>
</feature>
<organism evidence="5 6">
    <name type="scientific">Helobdella robusta</name>
    <name type="common">Californian leech</name>
    <dbReference type="NCBI Taxonomy" id="6412"/>
    <lineage>
        <taxon>Eukaryota</taxon>
        <taxon>Metazoa</taxon>
        <taxon>Spiralia</taxon>
        <taxon>Lophotrochozoa</taxon>
        <taxon>Annelida</taxon>
        <taxon>Clitellata</taxon>
        <taxon>Hirudinea</taxon>
        <taxon>Rhynchobdellida</taxon>
        <taxon>Glossiphoniidae</taxon>
        <taxon>Helobdella</taxon>
    </lineage>
</organism>
<evidence type="ECO:0000256" key="3">
    <source>
        <dbReference type="SAM" id="SignalP"/>
    </source>
</evidence>
<feature type="transmembrane region" description="Helical" evidence="2">
    <location>
        <begin position="339"/>
        <end position="363"/>
    </location>
</feature>
<dbReference type="InParanoid" id="T1FJX6"/>
<dbReference type="Gene3D" id="3.10.100.10">
    <property type="entry name" value="Mannose-Binding Protein A, subunit A"/>
    <property type="match status" value="1"/>
</dbReference>
<accession>T1FJX6</accession>
<dbReference type="SUPFAM" id="SSF56436">
    <property type="entry name" value="C-type lectin-like"/>
    <property type="match status" value="2"/>
</dbReference>
<dbReference type="AlphaFoldDB" id="T1FJX6"/>
<dbReference type="GeneID" id="20209125"/>
<dbReference type="InterPro" id="IPR016187">
    <property type="entry name" value="CTDL_fold"/>
</dbReference>
<keyword evidence="2" id="KW-1133">Transmembrane helix</keyword>
<dbReference type="InterPro" id="IPR016186">
    <property type="entry name" value="C-type_lectin-like/link_sf"/>
</dbReference>
<dbReference type="EMBL" id="KB095871">
    <property type="protein sequence ID" value="ESO10454.1"/>
    <property type="molecule type" value="Genomic_DNA"/>
</dbReference>
<keyword evidence="6" id="KW-1185">Reference proteome</keyword>
<dbReference type="HOGENOM" id="CLU_646032_0_0_1"/>
<reference evidence="5" key="3">
    <citation type="submission" date="2015-06" db="UniProtKB">
        <authorList>
            <consortium name="EnsemblMetazoa"/>
        </authorList>
    </citation>
    <scope>IDENTIFICATION</scope>
</reference>
<dbReference type="Proteomes" id="UP000015101">
    <property type="component" value="Unassembled WGS sequence"/>
</dbReference>
<evidence type="ECO:0000313" key="4">
    <source>
        <dbReference type="EMBL" id="ESO10454.1"/>
    </source>
</evidence>
<evidence type="ECO:0000313" key="5">
    <source>
        <dbReference type="EnsemblMetazoa" id="HelroP183612"/>
    </source>
</evidence>
<evidence type="ECO:0000313" key="6">
    <source>
        <dbReference type="Proteomes" id="UP000015101"/>
    </source>
</evidence>
<sequence length="425" mass="48998">MKLLLLLLLLFIKCLKGNNQAVHRNKVIHIITYGNNIKNFHPHNYLDAITWCKKTGGRLLEVKDKNEQQRVKDMVKRKNVLSVIKNYRMDGSCNENYTLSHKNACYMKVEEELMWYEARSHCVEREGDLVDIEESKHLKSCFSDRDQPYWLRRSRIRWAWRTDKSLLNDDKLKDAVAIFIPFSIAKTTMYVVKIICFLSNVAIEIASNTIRFPLGLLKAEDVNLSTLVHFCDFHAAATSYTNWNYEYELNDGCDGMNVGTSTWKVTNCMPKRKRNNDRTYILVCKKGNFADASDATERTTRSKQSRKPETTISPQTKLATSTVSDMLTDVDSKEDKQSVIIGLSLTILIIVVSLVVAGVVIFIRRRRRPDNIRYVCFNMFFIYRTSYFVQSFGDALLRVLLVMPVFRALAGFVFLPVCAVDTSLI</sequence>
<reference evidence="6" key="1">
    <citation type="submission" date="2012-12" db="EMBL/GenBank/DDBJ databases">
        <authorList>
            <person name="Hellsten U."/>
            <person name="Grimwood J."/>
            <person name="Chapman J.A."/>
            <person name="Shapiro H."/>
            <person name="Aerts A."/>
            <person name="Otillar R.P."/>
            <person name="Terry A.Y."/>
            <person name="Boore J.L."/>
            <person name="Simakov O."/>
            <person name="Marletaz F."/>
            <person name="Cho S.-J."/>
            <person name="Edsinger-Gonzales E."/>
            <person name="Havlak P."/>
            <person name="Kuo D.-H."/>
            <person name="Larsson T."/>
            <person name="Lv J."/>
            <person name="Arendt D."/>
            <person name="Savage R."/>
            <person name="Osoegawa K."/>
            <person name="de Jong P."/>
            <person name="Lindberg D.R."/>
            <person name="Seaver E.C."/>
            <person name="Weisblat D.A."/>
            <person name="Putnam N.H."/>
            <person name="Grigoriev I.V."/>
            <person name="Rokhsar D.S."/>
        </authorList>
    </citation>
    <scope>NUCLEOTIDE SEQUENCE</scope>
</reference>
<dbReference type="EMBL" id="AMQM01008889">
    <property type="status" value="NOT_ANNOTATED_CDS"/>
    <property type="molecule type" value="Genomic_DNA"/>
</dbReference>
<dbReference type="EnsemblMetazoa" id="HelroT183612">
    <property type="protein sequence ID" value="HelroP183612"/>
    <property type="gene ID" value="HelroG183612"/>
</dbReference>
<proteinExistence type="predicted"/>
<dbReference type="KEGG" id="hro:HELRODRAFT_183612"/>
<feature type="signal peptide" evidence="3">
    <location>
        <begin position="1"/>
        <end position="17"/>
    </location>
</feature>
<protein>
    <recommendedName>
        <fullName evidence="7">C-type lectin domain-containing protein</fullName>
    </recommendedName>
</protein>
<feature type="chain" id="PRO_5010980762" description="C-type lectin domain-containing protein" evidence="3">
    <location>
        <begin position="18"/>
        <end position="425"/>
    </location>
</feature>
<evidence type="ECO:0000256" key="1">
    <source>
        <dbReference type="SAM" id="MobiDB-lite"/>
    </source>
</evidence>
<name>T1FJX6_HELRO</name>
<keyword evidence="2" id="KW-0812">Transmembrane</keyword>
<evidence type="ECO:0000256" key="2">
    <source>
        <dbReference type="SAM" id="Phobius"/>
    </source>
</evidence>
<dbReference type="OrthoDB" id="418245at2759"/>
<feature type="region of interest" description="Disordered" evidence="1">
    <location>
        <begin position="295"/>
        <end position="314"/>
    </location>
</feature>